<dbReference type="InterPro" id="IPR002921">
    <property type="entry name" value="Fungal_lipase-type"/>
</dbReference>
<feature type="compositionally biased region" description="Polar residues" evidence="1">
    <location>
        <begin position="550"/>
        <end position="562"/>
    </location>
</feature>
<comment type="caution">
    <text evidence="3">The sequence shown here is derived from an EMBL/GenBank/DDBJ whole genome shotgun (WGS) entry which is preliminary data.</text>
</comment>
<organism evidence="3 4">
    <name type="scientific">Cyclostephanos tholiformis</name>
    <dbReference type="NCBI Taxonomy" id="382380"/>
    <lineage>
        <taxon>Eukaryota</taxon>
        <taxon>Sar</taxon>
        <taxon>Stramenopiles</taxon>
        <taxon>Ochrophyta</taxon>
        <taxon>Bacillariophyta</taxon>
        <taxon>Coscinodiscophyceae</taxon>
        <taxon>Thalassiosirophycidae</taxon>
        <taxon>Stephanodiscales</taxon>
        <taxon>Stephanodiscaceae</taxon>
        <taxon>Cyclostephanos</taxon>
    </lineage>
</organism>
<reference evidence="3 4" key="1">
    <citation type="submission" date="2024-10" db="EMBL/GenBank/DDBJ databases">
        <title>Updated reference genomes for cyclostephanoid diatoms.</title>
        <authorList>
            <person name="Roberts W.R."/>
            <person name="Alverson A.J."/>
        </authorList>
    </citation>
    <scope>NUCLEOTIDE SEQUENCE [LARGE SCALE GENOMIC DNA]</scope>
    <source>
        <strain evidence="3 4">AJA228-03</strain>
    </source>
</reference>
<feature type="domain" description="Fungal lipase-type" evidence="2">
    <location>
        <begin position="397"/>
        <end position="450"/>
    </location>
</feature>
<dbReference type="PANTHER" id="PTHR45856:SF24">
    <property type="entry name" value="FUNGAL LIPASE-LIKE DOMAIN-CONTAINING PROTEIN"/>
    <property type="match status" value="1"/>
</dbReference>
<gene>
    <name evidence="3" type="ORF">ACHAXA_005863</name>
</gene>
<protein>
    <recommendedName>
        <fullName evidence="2">Fungal lipase-type domain-containing protein</fullName>
    </recommendedName>
</protein>
<dbReference type="InterPro" id="IPR051218">
    <property type="entry name" value="Sec_MonoDiacylglyc_Lipase"/>
</dbReference>
<dbReference type="InterPro" id="IPR029058">
    <property type="entry name" value="AB_hydrolase_fold"/>
</dbReference>
<proteinExistence type="predicted"/>
<evidence type="ECO:0000259" key="2">
    <source>
        <dbReference type="Pfam" id="PF01764"/>
    </source>
</evidence>
<name>A0ABD3RDA3_9STRA</name>
<evidence type="ECO:0000313" key="3">
    <source>
        <dbReference type="EMBL" id="KAL3810863.1"/>
    </source>
</evidence>
<feature type="region of interest" description="Disordered" evidence="1">
    <location>
        <begin position="353"/>
        <end position="372"/>
    </location>
</feature>
<evidence type="ECO:0000313" key="4">
    <source>
        <dbReference type="Proteomes" id="UP001530377"/>
    </source>
</evidence>
<dbReference type="PANTHER" id="PTHR45856">
    <property type="entry name" value="ALPHA/BETA-HYDROLASES SUPERFAMILY PROTEIN"/>
    <property type="match status" value="1"/>
</dbReference>
<feature type="region of interest" description="Disordered" evidence="1">
    <location>
        <begin position="538"/>
        <end position="562"/>
    </location>
</feature>
<feature type="region of interest" description="Disordered" evidence="1">
    <location>
        <begin position="80"/>
        <end position="110"/>
    </location>
</feature>
<keyword evidence="4" id="KW-1185">Reference proteome</keyword>
<feature type="region of interest" description="Disordered" evidence="1">
    <location>
        <begin position="24"/>
        <end position="62"/>
    </location>
</feature>
<dbReference type="Proteomes" id="UP001530377">
    <property type="component" value="Unassembled WGS sequence"/>
</dbReference>
<feature type="compositionally biased region" description="Basic residues" evidence="1">
    <location>
        <begin position="353"/>
        <end position="368"/>
    </location>
</feature>
<sequence>MRRAYRMAILASLAYHDFRDDDDDDDDDGHHHHHHHPNGNERDTETTSRVGGGGSGNSSWRSFALVDDPIPSNYLAKMTGYDDDDEMTSTRGGIGTTSSSMERTRDKKGKWDRIRRISSGILDRFRVKLCQTRHGLHRLAIREMSSYSLVSPSLRPTNNDSAATSTTKDICKRRVRRTREGGKRYNVEWILSDWHETNANIRWHDTDLIIATSGTSDVVIAFAGTAGPADAVTSIQTLEPASHSGLFDRRWGGGGIDDATNSSTTATSPPSSSLEGNIHRGYLNAYARVMRGNIRRLEYDYHDDVVGGNRPSALSPKFFTTLDDYYNECMTMQGRMNASIDREDSFAITTKKTTNRNKKKRQTKKQRGGHQDMCRTSGYRLMDILRNVTTSALRSGRNVHIVGHSLAGALATIHALDVAMNYDSVTAPMDRLHLWTFGAPEMADSLFFESAGSISQRLRDFLGDPRRHHRYVTQSVKNCDTDVVASITSNALNRGRAVRRLGGVRGDVVHMNEPTFLLDNATGVELHELRTYLRGISHSSSSPHGLRTDFPSQVKSWLGENT</sequence>
<dbReference type="SUPFAM" id="SSF53474">
    <property type="entry name" value="alpha/beta-Hydrolases"/>
    <property type="match status" value="1"/>
</dbReference>
<dbReference type="Pfam" id="PF01764">
    <property type="entry name" value="Lipase_3"/>
    <property type="match status" value="1"/>
</dbReference>
<dbReference type="Gene3D" id="3.40.50.1820">
    <property type="entry name" value="alpha/beta hydrolase"/>
    <property type="match status" value="1"/>
</dbReference>
<dbReference type="EMBL" id="JALLPB020000296">
    <property type="protein sequence ID" value="KAL3810863.1"/>
    <property type="molecule type" value="Genomic_DNA"/>
</dbReference>
<accession>A0ABD3RDA3</accession>
<evidence type="ECO:0000256" key="1">
    <source>
        <dbReference type="SAM" id="MobiDB-lite"/>
    </source>
</evidence>
<dbReference type="AlphaFoldDB" id="A0ABD3RDA3"/>
<dbReference type="CDD" id="cd00741">
    <property type="entry name" value="Lipase"/>
    <property type="match status" value="1"/>
</dbReference>